<keyword evidence="3" id="KW-0614">Plasmid</keyword>
<geneLocation type="plasmid" evidence="3">
    <name>pIncAC-KP4898</name>
</geneLocation>
<organism evidence="3">
    <name type="scientific">Klebsiella pneumoniae subsp. pneumoniae</name>
    <dbReference type="NCBI Taxonomy" id="72407"/>
    <lineage>
        <taxon>Bacteria</taxon>
        <taxon>Pseudomonadati</taxon>
        <taxon>Pseudomonadota</taxon>
        <taxon>Gammaproteobacteria</taxon>
        <taxon>Enterobacterales</taxon>
        <taxon>Enterobacteriaceae</taxon>
        <taxon>Klebsiella/Raoultella group</taxon>
        <taxon>Klebsiella</taxon>
        <taxon>Klebsiella pneumoniae complex</taxon>
    </lineage>
</organism>
<sequence>MKSNAKLSLLALSLALGTSLAYASDDIPIVPASVMKKDVPAYVSSGQVTNEVMGSVNENPVLTMKPGVNQIIPIAIGHPNRVVTPFGNPEIVSTSLTGGTDAGQCGEVCIKENVVYVATDKQYPVTMFITEKGSEAQALSLTMVPRRIPPREVFLRLDGNVGISGALANSKAESWEQSQPYVETIRSVFRKVALGEIPQGYTMNRIPTGAAVPSCSHPGIKVDFSKGQYMMGHHLNVFIGVAQNVSSQPIEFKEALCGSWDVAAVTTWPLNVLEPGQKTELYVAKKQMRGISSTSKRPSLLGGAQ</sequence>
<dbReference type="Pfam" id="PF23536">
    <property type="entry name" value="TraK_C"/>
    <property type="match status" value="1"/>
</dbReference>
<dbReference type="RefSeq" id="WP_012766326.1">
    <property type="nucleotide sequence ID" value="NZ_CP034084.1"/>
</dbReference>
<evidence type="ECO:0000256" key="1">
    <source>
        <dbReference type="SAM" id="SignalP"/>
    </source>
</evidence>
<reference evidence="3" key="2">
    <citation type="submission" date="2017-04" db="EMBL/GenBank/DDBJ databases">
        <authorList>
            <person name="Afonso C.L."/>
            <person name="Miller P.J."/>
            <person name="Scott M.A."/>
            <person name="Spackman E."/>
            <person name="Goraichik I."/>
            <person name="Dimitrov K.M."/>
            <person name="Suarez D.L."/>
            <person name="Swayne D.E."/>
        </authorList>
    </citation>
    <scope>NUCLEOTIDE SEQUENCE</scope>
    <source>
        <strain evidence="3">KP4898</strain>
        <plasmid evidence="3">pIncAC-KP4898</plasmid>
    </source>
</reference>
<keyword evidence="1" id="KW-0732">Signal</keyword>
<dbReference type="InterPro" id="IPR055397">
    <property type="entry name" value="TraK_C"/>
</dbReference>
<accession>A0A221KLC4</accession>
<evidence type="ECO:0000313" key="3">
    <source>
        <dbReference type="EMBL" id="ASM79819.1"/>
    </source>
</evidence>
<dbReference type="EMBL" id="KY882285">
    <property type="protein sequence ID" value="ASM79819.1"/>
    <property type="molecule type" value="Genomic_DNA"/>
</dbReference>
<feature type="chain" id="PRO_5011265606" description="TraK C-terminal domain-containing protein" evidence="1">
    <location>
        <begin position="24"/>
        <end position="305"/>
    </location>
</feature>
<evidence type="ECO:0000259" key="2">
    <source>
        <dbReference type="Pfam" id="PF23536"/>
    </source>
</evidence>
<proteinExistence type="predicted"/>
<name>A0A221KLC4_KLEPN</name>
<protein>
    <recommendedName>
        <fullName evidence="2">TraK C-terminal domain-containing protein</fullName>
    </recommendedName>
</protein>
<dbReference type="GeneID" id="87003706"/>
<feature type="domain" description="TraK C-terminal" evidence="2">
    <location>
        <begin position="174"/>
        <end position="284"/>
    </location>
</feature>
<dbReference type="AlphaFoldDB" id="A0A221KLC4"/>
<reference evidence="3" key="1">
    <citation type="journal article" date="2017" name="Front. Microbiol.">
        <title>A novel IncA/C1 group conjugative plasmid, encoding VIM-1 metallo-beta-lactamase, mediates the acquisition of carbapenem resistance in ST104 Klebsiella pneumoniae isolates from neonates in the intensive care unit of Monaldi Hospital in Naples.</title>
        <authorList>
            <person name="Esposito E.P."/>
            <person name="Gaiarsa S."/>
            <person name="Del Franco M."/>
            <person name="Crivaro V."/>
            <person name="Bernardo M."/>
            <person name="Cuccurullo S."/>
            <person name="Pennino F."/>
            <person name="Triassi M."/>
            <person name="Marone P."/>
            <person name="Sassera D."/>
            <person name="Zarrilli R."/>
        </authorList>
    </citation>
    <scope>NUCLEOTIDE SEQUENCE</scope>
    <source>
        <strain evidence="3">KP4898</strain>
        <plasmid evidence="3">pIncAC-KP4898</plasmid>
    </source>
</reference>
<feature type="signal peptide" evidence="1">
    <location>
        <begin position="1"/>
        <end position="23"/>
    </location>
</feature>